<evidence type="ECO:0000256" key="8">
    <source>
        <dbReference type="ARBA" id="ARBA00023139"/>
    </source>
</evidence>
<keyword evidence="3" id="KW-1003">Cell membrane</keyword>
<evidence type="ECO:0000256" key="4">
    <source>
        <dbReference type="ARBA" id="ARBA00022692"/>
    </source>
</evidence>
<evidence type="ECO:0000256" key="7">
    <source>
        <dbReference type="ARBA" id="ARBA00023136"/>
    </source>
</evidence>
<dbReference type="Gene3D" id="1.20.1070.10">
    <property type="entry name" value="Rhodopsin 7-helix transmembrane proteins"/>
    <property type="match status" value="1"/>
</dbReference>
<name>A0A8C6UWZ1_9GOBI</name>
<reference evidence="21" key="2">
    <citation type="submission" date="2025-09" db="UniProtKB">
        <authorList>
            <consortium name="Ensembl"/>
        </authorList>
    </citation>
    <scope>IDENTIFICATION</scope>
</reference>
<dbReference type="Ensembl" id="ENSNMLT00000047179.1">
    <property type="protein sequence ID" value="ENSNMLP00000042471.1"/>
    <property type="gene ID" value="ENSNMLG00000025886.1"/>
</dbReference>
<feature type="transmembrane region" description="Helical" evidence="19">
    <location>
        <begin position="261"/>
        <end position="288"/>
    </location>
</feature>
<feature type="domain" description="G-protein coupled receptors family 1 profile" evidence="20">
    <location>
        <begin position="71"/>
        <end position="327"/>
    </location>
</feature>
<comment type="subcellular location">
    <subcellularLocation>
        <location evidence="1">Cell membrane</location>
        <topology evidence="1">Multi-pass membrane protein</topology>
    </subcellularLocation>
</comment>
<keyword evidence="5 19" id="KW-1133">Transmembrane helix</keyword>
<evidence type="ECO:0000256" key="9">
    <source>
        <dbReference type="ARBA" id="ARBA00023157"/>
    </source>
</evidence>
<keyword evidence="12 18" id="KW-0807">Transducer</keyword>
<evidence type="ECO:0000256" key="10">
    <source>
        <dbReference type="ARBA" id="ARBA00023170"/>
    </source>
</evidence>
<keyword evidence="9 17" id="KW-1015">Disulfide bond</keyword>
<keyword evidence="10 18" id="KW-0675">Receptor</keyword>
<feature type="transmembrane region" description="Helical" evidence="19">
    <location>
        <begin position="308"/>
        <end position="330"/>
    </location>
</feature>
<dbReference type="InterPro" id="IPR000913">
    <property type="entry name" value="NK2_rcpt"/>
</dbReference>
<evidence type="ECO:0000256" key="3">
    <source>
        <dbReference type="ARBA" id="ARBA00022475"/>
    </source>
</evidence>
<evidence type="ECO:0000259" key="20">
    <source>
        <dbReference type="PROSITE" id="PS50262"/>
    </source>
</evidence>
<evidence type="ECO:0000256" key="1">
    <source>
        <dbReference type="ARBA" id="ARBA00004651"/>
    </source>
</evidence>
<dbReference type="AlphaFoldDB" id="A0A8C6UWZ1"/>
<dbReference type="PRINTS" id="PR01025">
    <property type="entry name" value="NEUROKININ2R"/>
</dbReference>
<feature type="transmembrane region" description="Helical" evidence="19">
    <location>
        <begin position="92"/>
        <end position="112"/>
    </location>
</feature>
<evidence type="ECO:0000256" key="2">
    <source>
        <dbReference type="ARBA" id="ARBA00020168"/>
    </source>
</evidence>
<evidence type="ECO:0000256" key="17">
    <source>
        <dbReference type="PIRSR" id="PIRSR601681-50"/>
    </source>
</evidence>
<keyword evidence="4 18" id="KW-0812">Transmembrane</keyword>
<dbReference type="PRINTS" id="PR00237">
    <property type="entry name" value="GPCRRHODOPSN"/>
</dbReference>
<dbReference type="PANTHER" id="PTHR46925:SF3">
    <property type="entry name" value="SUBSTANCE-K RECEPTOR"/>
    <property type="match status" value="1"/>
</dbReference>
<sequence length="439" mass="51250">MDLESLIQNIQRHTEVTVDPLSETTDWDWLDEEWNGMEGNDTSRNKFQQPGWQVALWAIAYSLIILVSVTGNVTVIWIILAHRRMRTVTNYFIVNLAFSDVSMATFNTLFNFVYALHNDWYFGLGYCRFQNFFPITAMFSSIYSMAAIAVDRYMAIIHPLKPRFSSTSTKVMIGLIWIVAVLLAFPQCYYSVTRFYYPRTVCMVDWPGDYGGRHQLSYQYVVIMLIYLLPLLVMLVTYSLVGRSLWGANIHKHTNIRLMCFLKYCLQVVKMMVVVVTTFALCWLPYHFYFILGTFNAEIYKKWYIQQVYLAIFWLAMSSTMYNPIIYCCLNQRFRAGFRHAFAWCPFVKVSEEDKMELQHTHTFRVTMTRSHRHDTSVKTGNVLDMNKDATGGDGCQSSVQIEKQMSFTQLNIKRNKTPLMIQQEDANCATDKLIDHPH</sequence>
<dbReference type="Proteomes" id="UP000694523">
    <property type="component" value="Unplaced"/>
</dbReference>
<accession>A0A8C6UWZ1</accession>
<feature type="transmembrane region" description="Helical" evidence="19">
    <location>
        <begin position="132"/>
        <end position="150"/>
    </location>
</feature>
<evidence type="ECO:0000256" key="19">
    <source>
        <dbReference type="SAM" id="Phobius"/>
    </source>
</evidence>
<dbReference type="GO" id="GO:0005886">
    <property type="term" value="C:plasma membrane"/>
    <property type="evidence" value="ECO:0007669"/>
    <property type="project" value="UniProtKB-SubCell"/>
</dbReference>
<evidence type="ECO:0000256" key="16">
    <source>
        <dbReference type="ARBA" id="ARBA00032219"/>
    </source>
</evidence>
<keyword evidence="22" id="KW-1185">Reference proteome</keyword>
<evidence type="ECO:0000256" key="18">
    <source>
        <dbReference type="RuleBase" id="RU000688"/>
    </source>
</evidence>
<feature type="transmembrane region" description="Helical" evidence="19">
    <location>
        <begin position="54"/>
        <end position="80"/>
    </location>
</feature>
<evidence type="ECO:0000256" key="5">
    <source>
        <dbReference type="ARBA" id="ARBA00022989"/>
    </source>
</evidence>
<dbReference type="PROSITE" id="PS00237">
    <property type="entry name" value="G_PROTEIN_RECEP_F1_1"/>
    <property type="match status" value="1"/>
</dbReference>
<evidence type="ECO:0000256" key="15">
    <source>
        <dbReference type="ARBA" id="ARBA00031796"/>
    </source>
</evidence>
<dbReference type="GO" id="GO:0097225">
    <property type="term" value="C:sperm midpiece"/>
    <property type="evidence" value="ECO:0007669"/>
    <property type="project" value="TreeGrafter"/>
</dbReference>
<proteinExistence type="inferred from homology"/>
<comment type="similarity">
    <text evidence="18">Belongs to the G-protein coupled receptor 1 family.</text>
</comment>
<keyword evidence="13" id="KW-0449">Lipoprotein</keyword>
<dbReference type="InterPro" id="IPR001681">
    <property type="entry name" value="Neurokn_rcpt"/>
</dbReference>
<dbReference type="GO" id="GO:1902093">
    <property type="term" value="P:positive regulation of flagellated sperm motility"/>
    <property type="evidence" value="ECO:0007669"/>
    <property type="project" value="TreeGrafter"/>
</dbReference>
<keyword evidence="6 18" id="KW-0297">G-protein coupled receptor</keyword>
<reference evidence="21" key="1">
    <citation type="submission" date="2025-08" db="UniProtKB">
        <authorList>
            <consortium name="Ensembl"/>
        </authorList>
    </citation>
    <scope>IDENTIFICATION</scope>
</reference>
<feature type="disulfide bond" evidence="17">
    <location>
        <begin position="127"/>
        <end position="202"/>
    </location>
</feature>
<dbReference type="PANTHER" id="PTHR46925">
    <property type="entry name" value="G-PROTEIN COUPLED RECEPTOR TKR-1-RELATED"/>
    <property type="match status" value="1"/>
</dbReference>
<dbReference type="PROSITE" id="PS50262">
    <property type="entry name" value="G_PROTEIN_RECEP_F1_2"/>
    <property type="match status" value="1"/>
</dbReference>
<evidence type="ECO:0000313" key="21">
    <source>
        <dbReference type="Ensembl" id="ENSNMLP00000042471.1"/>
    </source>
</evidence>
<organism evidence="21 22">
    <name type="scientific">Neogobius melanostomus</name>
    <name type="common">round goby</name>
    <dbReference type="NCBI Taxonomy" id="47308"/>
    <lineage>
        <taxon>Eukaryota</taxon>
        <taxon>Metazoa</taxon>
        <taxon>Chordata</taxon>
        <taxon>Craniata</taxon>
        <taxon>Vertebrata</taxon>
        <taxon>Euteleostomi</taxon>
        <taxon>Actinopterygii</taxon>
        <taxon>Neopterygii</taxon>
        <taxon>Teleostei</taxon>
        <taxon>Neoteleostei</taxon>
        <taxon>Acanthomorphata</taxon>
        <taxon>Gobiaria</taxon>
        <taxon>Gobiiformes</taxon>
        <taxon>Gobioidei</taxon>
        <taxon>Gobiidae</taxon>
        <taxon>Benthophilinae</taxon>
        <taxon>Neogobiini</taxon>
        <taxon>Neogobius</taxon>
    </lineage>
</organism>
<evidence type="ECO:0000313" key="22">
    <source>
        <dbReference type="Proteomes" id="UP000694523"/>
    </source>
</evidence>
<protein>
    <recommendedName>
        <fullName evidence="2">Substance-K receptor</fullName>
    </recommendedName>
    <alternativeName>
        <fullName evidence="15">NK-2 receptor</fullName>
    </alternativeName>
    <alternativeName>
        <fullName evidence="16">Neurokinin A receptor</fullName>
    </alternativeName>
    <alternativeName>
        <fullName evidence="14">Tachykinin receptor 2</fullName>
    </alternativeName>
</protein>
<dbReference type="InterPro" id="IPR017452">
    <property type="entry name" value="GPCR_Rhodpsn_7TM"/>
</dbReference>
<dbReference type="PRINTS" id="PR00244">
    <property type="entry name" value="NEUROKININR"/>
</dbReference>
<feature type="transmembrane region" description="Helical" evidence="19">
    <location>
        <begin position="217"/>
        <end position="241"/>
    </location>
</feature>
<dbReference type="GO" id="GO:0016497">
    <property type="term" value="F:substance K receptor activity"/>
    <property type="evidence" value="ECO:0007669"/>
    <property type="project" value="TreeGrafter"/>
</dbReference>
<keyword evidence="7 19" id="KW-0472">Membrane</keyword>
<evidence type="ECO:0000256" key="12">
    <source>
        <dbReference type="ARBA" id="ARBA00023224"/>
    </source>
</evidence>
<evidence type="ECO:0000256" key="11">
    <source>
        <dbReference type="ARBA" id="ARBA00023180"/>
    </source>
</evidence>
<dbReference type="SUPFAM" id="SSF81321">
    <property type="entry name" value="Family A G protein-coupled receptor-like"/>
    <property type="match status" value="1"/>
</dbReference>
<evidence type="ECO:0000256" key="6">
    <source>
        <dbReference type="ARBA" id="ARBA00023040"/>
    </source>
</evidence>
<keyword evidence="11" id="KW-0325">Glycoprotein</keyword>
<keyword evidence="8" id="KW-0564">Palmitate</keyword>
<dbReference type="Pfam" id="PF00001">
    <property type="entry name" value="7tm_1"/>
    <property type="match status" value="1"/>
</dbReference>
<dbReference type="InterPro" id="IPR000276">
    <property type="entry name" value="GPCR_Rhodpsn"/>
</dbReference>
<evidence type="ECO:0000256" key="13">
    <source>
        <dbReference type="ARBA" id="ARBA00023288"/>
    </source>
</evidence>
<evidence type="ECO:0000256" key="14">
    <source>
        <dbReference type="ARBA" id="ARBA00031716"/>
    </source>
</evidence>
<feature type="transmembrane region" description="Helical" evidence="19">
    <location>
        <begin position="171"/>
        <end position="197"/>
    </location>
</feature>